<reference evidence="4 5" key="1">
    <citation type="journal article" date="2014" name="Front. Genet.">
        <title>Genome and metabolic network of "Candidatus Phaeomarinobacter ectocarpi" Ec32, a new candidate genus of Alphaproteobacteria frequently associated with brown algae.</title>
        <authorList>
            <person name="Dittami S.M."/>
            <person name="Barbeyron T."/>
            <person name="Boyen C."/>
            <person name="Cambefort J."/>
            <person name="Collet G."/>
            <person name="Delage L."/>
            <person name="Gobet A."/>
            <person name="Groisillier A."/>
            <person name="Leblanc C."/>
            <person name="Michel G."/>
            <person name="Scornet D."/>
            <person name="Siegel A."/>
            <person name="Tapia J.E."/>
            <person name="Tonon T."/>
        </authorList>
    </citation>
    <scope>NUCLEOTIDE SEQUENCE [LARGE SCALE GENOMIC DNA]</scope>
    <source>
        <strain evidence="4 5">Ec32</strain>
    </source>
</reference>
<keyword evidence="5" id="KW-1185">Reference proteome</keyword>
<dbReference type="SUPFAM" id="SSF55729">
    <property type="entry name" value="Acyl-CoA N-acyltransferases (Nat)"/>
    <property type="match status" value="1"/>
</dbReference>
<dbReference type="RefSeq" id="WP_052535526.1">
    <property type="nucleotide sequence ID" value="NZ_HG966617.1"/>
</dbReference>
<keyword evidence="1 4" id="KW-0808">Transferase</keyword>
<dbReference type="PROSITE" id="PS51186">
    <property type="entry name" value="GNAT"/>
    <property type="match status" value="1"/>
</dbReference>
<dbReference type="STRING" id="1458461.BN1012_Phect1626"/>
<dbReference type="InterPro" id="IPR016181">
    <property type="entry name" value="Acyl_CoA_acyltransferase"/>
</dbReference>
<dbReference type="InterPro" id="IPR050832">
    <property type="entry name" value="Bact_Acetyltransf"/>
</dbReference>
<dbReference type="KEGG" id="pect:BN1012_Phect1626"/>
<accession>X5MLV9</accession>
<dbReference type="InterPro" id="IPR006464">
    <property type="entry name" value="AcTrfase_RimI/Ard1"/>
</dbReference>
<dbReference type="CDD" id="cd04301">
    <property type="entry name" value="NAT_SF"/>
    <property type="match status" value="1"/>
</dbReference>
<dbReference type="OrthoDB" id="9804026at2"/>
<proteinExistence type="predicted"/>
<organism evidence="4 5">
    <name type="scientific">Candidatus Phaeomarinibacter ectocarpi</name>
    <dbReference type="NCBI Taxonomy" id="1458461"/>
    <lineage>
        <taxon>Bacteria</taxon>
        <taxon>Pseudomonadati</taxon>
        <taxon>Pseudomonadota</taxon>
        <taxon>Alphaproteobacteria</taxon>
        <taxon>Hyphomicrobiales</taxon>
        <taxon>Parvibaculaceae</taxon>
        <taxon>Candidatus Phaeomarinibacter</taxon>
    </lineage>
</organism>
<dbReference type="Proteomes" id="UP000032160">
    <property type="component" value="Chromosome I"/>
</dbReference>
<evidence type="ECO:0000256" key="1">
    <source>
        <dbReference type="ARBA" id="ARBA00022679"/>
    </source>
</evidence>
<evidence type="ECO:0000313" key="5">
    <source>
        <dbReference type="Proteomes" id="UP000032160"/>
    </source>
</evidence>
<dbReference type="AlphaFoldDB" id="X5MLV9"/>
<dbReference type="EMBL" id="HG966617">
    <property type="protein sequence ID" value="CDO59840.1"/>
    <property type="molecule type" value="Genomic_DNA"/>
</dbReference>
<keyword evidence="2" id="KW-0012">Acyltransferase</keyword>
<sequence>MPDGANWSPQVRPGDAQDVAAMAHIHASAFDEKSAWSAPSLLHLVETPNVFALMVERDGTPAGFVLMRVAASEAEVLTIAVDPAFHRQGMARALVMAGLTAALAVECDTVFLEVATDNEPAKALYQSMGFDIAGERKAYYARPAGPAVDALVLRWTAQESNPAAKG</sequence>
<dbReference type="Pfam" id="PF00583">
    <property type="entry name" value="Acetyltransf_1"/>
    <property type="match status" value="1"/>
</dbReference>
<evidence type="ECO:0000256" key="2">
    <source>
        <dbReference type="ARBA" id="ARBA00023315"/>
    </source>
</evidence>
<evidence type="ECO:0000313" key="4">
    <source>
        <dbReference type="EMBL" id="CDO59840.1"/>
    </source>
</evidence>
<dbReference type="Gene3D" id="3.40.630.30">
    <property type="match status" value="1"/>
</dbReference>
<dbReference type="NCBIfam" id="TIGR01575">
    <property type="entry name" value="rimI"/>
    <property type="match status" value="1"/>
</dbReference>
<dbReference type="HOGENOM" id="CLU_013985_23_2_5"/>
<dbReference type="PANTHER" id="PTHR43877:SF1">
    <property type="entry name" value="ACETYLTRANSFERASE"/>
    <property type="match status" value="1"/>
</dbReference>
<name>X5MLV9_9HYPH</name>
<evidence type="ECO:0000259" key="3">
    <source>
        <dbReference type="PROSITE" id="PS51186"/>
    </source>
</evidence>
<dbReference type="InterPro" id="IPR000182">
    <property type="entry name" value="GNAT_dom"/>
</dbReference>
<protein>
    <submittedName>
        <fullName evidence="4">Ribosomal-protein-S18p-alanine acetyltransferase</fullName>
    </submittedName>
</protein>
<dbReference type="PANTHER" id="PTHR43877">
    <property type="entry name" value="AMINOALKYLPHOSPHONATE N-ACETYLTRANSFERASE-RELATED-RELATED"/>
    <property type="match status" value="1"/>
</dbReference>
<dbReference type="GO" id="GO:0008080">
    <property type="term" value="F:N-acetyltransferase activity"/>
    <property type="evidence" value="ECO:0007669"/>
    <property type="project" value="InterPro"/>
</dbReference>
<gene>
    <name evidence="4" type="ORF">BN1012_Phect1626</name>
</gene>
<feature type="domain" description="N-acetyltransferase" evidence="3">
    <location>
        <begin position="9"/>
        <end position="158"/>
    </location>
</feature>